<organism evidence="5 6">
    <name type="scientific">Neopusillimonas maritima</name>
    <dbReference type="NCBI Taxonomy" id="2026239"/>
    <lineage>
        <taxon>Bacteria</taxon>
        <taxon>Pseudomonadati</taxon>
        <taxon>Pseudomonadota</taxon>
        <taxon>Betaproteobacteria</taxon>
        <taxon>Burkholderiales</taxon>
        <taxon>Alcaligenaceae</taxon>
        <taxon>Neopusillimonas</taxon>
    </lineage>
</organism>
<evidence type="ECO:0000313" key="6">
    <source>
        <dbReference type="Proteomes" id="UP000266206"/>
    </source>
</evidence>
<dbReference type="SUPFAM" id="SSF81301">
    <property type="entry name" value="Nucleotidyltransferase"/>
    <property type="match status" value="1"/>
</dbReference>
<dbReference type="InterPro" id="IPR043519">
    <property type="entry name" value="NT_sf"/>
</dbReference>
<accession>A0A3A1YZF9</accession>
<dbReference type="SUPFAM" id="SSF51206">
    <property type="entry name" value="cAMP-binding domain-like"/>
    <property type="match status" value="1"/>
</dbReference>
<dbReference type="Pfam" id="PF10335">
    <property type="entry name" value="DUF294_C"/>
    <property type="match status" value="1"/>
</dbReference>
<dbReference type="Gene3D" id="2.60.120.10">
    <property type="entry name" value="Jelly Rolls"/>
    <property type="match status" value="1"/>
</dbReference>
<dbReference type="InterPro" id="IPR046342">
    <property type="entry name" value="CBS_dom_sf"/>
</dbReference>
<feature type="domain" description="CBS" evidence="4">
    <location>
        <begin position="217"/>
        <end position="277"/>
    </location>
</feature>
<keyword evidence="5" id="KW-0418">Kinase</keyword>
<dbReference type="GO" id="GO:0008773">
    <property type="term" value="F:[protein-PII] uridylyltransferase activity"/>
    <property type="evidence" value="ECO:0007669"/>
    <property type="project" value="InterPro"/>
</dbReference>
<dbReference type="PROSITE" id="PS51371">
    <property type="entry name" value="CBS"/>
    <property type="match status" value="2"/>
</dbReference>
<dbReference type="RefSeq" id="WP_119515115.1">
    <property type="nucleotide sequence ID" value="NZ_NQYH01000001.1"/>
</dbReference>
<feature type="domain" description="CBS" evidence="4">
    <location>
        <begin position="151"/>
        <end position="209"/>
    </location>
</feature>
<keyword evidence="1 2" id="KW-0129">CBS domain</keyword>
<dbReference type="OrthoDB" id="9808528at2"/>
<dbReference type="CDD" id="cd04587">
    <property type="entry name" value="CBS_pair_CAP-ED_NT_Pol-beta-like_DUF294_assoc"/>
    <property type="match status" value="1"/>
</dbReference>
<reference evidence="5 6" key="1">
    <citation type="submission" date="2017-08" db="EMBL/GenBank/DDBJ databases">
        <title>Pusillimonas indicus sp. nov., a member of the family Alcaligenaceae isolated from surface seawater.</title>
        <authorList>
            <person name="Li J."/>
        </authorList>
    </citation>
    <scope>NUCLEOTIDE SEQUENCE [LARGE SCALE GENOMIC DNA]</scope>
    <source>
        <strain evidence="5 6">L52-1-41</strain>
    </source>
</reference>
<gene>
    <name evidence="5" type="ORF">CJP73_00020</name>
</gene>
<dbReference type="SMART" id="SM00100">
    <property type="entry name" value="cNMP"/>
    <property type="match status" value="1"/>
</dbReference>
<dbReference type="GO" id="GO:0016301">
    <property type="term" value="F:kinase activity"/>
    <property type="evidence" value="ECO:0007669"/>
    <property type="project" value="UniProtKB-KW"/>
</dbReference>
<dbReference type="InterPro" id="IPR005105">
    <property type="entry name" value="GlnD_Uridyltrans_N"/>
</dbReference>
<dbReference type="CDD" id="cd05401">
    <property type="entry name" value="NT_GlnE_GlnD_like"/>
    <property type="match status" value="1"/>
</dbReference>
<dbReference type="InterPro" id="IPR051257">
    <property type="entry name" value="Diverse_CBS-Domain"/>
</dbReference>
<dbReference type="InterPro" id="IPR000595">
    <property type="entry name" value="cNMP-bd_dom"/>
</dbReference>
<name>A0A3A1YZF9_9BURK</name>
<dbReference type="PANTHER" id="PTHR43080">
    <property type="entry name" value="CBS DOMAIN-CONTAINING PROTEIN CBSX3, MITOCHONDRIAL"/>
    <property type="match status" value="1"/>
</dbReference>
<protein>
    <submittedName>
        <fullName evidence="5">Histidine kinase</fullName>
    </submittedName>
</protein>
<sequence>MVQTVLSRSEAVEFLETVAPYNGLPASQLSALAETVSILHYSSGEFVYKIDAPLEGLHIIVSGTIDISDRDGKRVSQLAKRQSFGERGLLRDGKASTTARAKTDAVTLLIPAATLHQLIKQFPAVAHYFYYGERARHQPGDLNSLRVRDLITRKAISCTPETTAANAAQTMRDQNISCLAVVTADTQKLVGMITVRDLTFRVLAQALDASVPVREVMTPNPPTLSPNALGSDVLRTMMEHNIGHLAVIDRDQFSGIITQTDLTRFQAVSSALLIHDISQASSIEKMVGITSTLPRLLVQMVAGQQRHEIVTRHITDITDAITRRLLAMAEEQLGSPPVPYLWLACGSQGRQEQTGVSDQDNCLFLDDRVTPEDMPYFEQLARFVCDGLNACGYVYCPGDMMANNSRWRQPVSTWRNYFETWMKRHAPESHMLASVMFDLRPIAGRNELFQNLQAETLEAASKKSIFMAHMVANSLKHTPPLGLLRGFSTVRTTRGGNQVDLKHNGVIPVTDLARVYALQSQLKEINTRARLQAAEQVGMISSAGARELIAAYDLIATLRLENQMRLIQAGQKPDNYLSLSELPDFQRHHLRDAFVVVRTMQAAISQGRRMPV</sequence>
<evidence type="ECO:0000259" key="3">
    <source>
        <dbReference type="PROSITE" id="PS50042"/>
    </source>
</evidence>
<dbReference type="SMART" id="SM00116">
    <property type="entry name" value="CBS"/>
    <property type="match status" value="2"/>
</dbReference>
<comment type="caution">
    <text evidence="5">The sequence shown here is derived from an EMBL/GenBank/DDBJ whole genome shotgun (WGS) entry which is preliminary data.</text>
</comment>
<dbReference type="AlphaFoldDB" id="A0A3A1YZF9"/>
<dbReference type="InterPro" id="IPR018490">
    <property type="entry name" value="cNMP-bd_dom_sf"/>
</dbReference>
<dbReference type="Pfam" id="PF03445">
    <property type="entry name" value="DUF294"/>
    <property type="match status" value="1"/>
</dbReference>
<proteinExistence type="predicted"/>
<feature type="domain" description="Cyclic nucleotide-binding" evidence="3">
    <location>
        <begin position="20"/>
        <end position="119"/>
    </location>
</feature>
<dbReference type="CDD" id="cd00038">
    <property type="entry name" value="CAP_ED"/>
    <property type="match status" value="1"/>
</dbReference>
<dbReference type="SUPFAM" id="SSF54631">
    <property type="entry name" value="CBS-domain pair"/>
    <property type="match status" value="1"/>
</dbReference>
<evidence type="ECO:0000259" key="4">
    <source>
        <dbReference type="PROSITE" id="PS51371"/>
    </source>
</evidence>
<dbReference type="EMBL" id="NQYH01000001">
    <property type="protein sequence ID" value="RIY41874.1"/>
    <property type="molecule type" value="Genomic_DNA"/>
</dbReference>
<dbReference type="Gene3D" id="3.10.580.10">
    <property type="entry name" value="CBS-domain"/>
    <property type="match status" value="1"/>
</dbReference>
<dbReference type="PROSITE" id="PS50042">
    <property type="entry name" value="CNMP_BINDING_3"/>
    <property type="match status" value="1"/>
</dbReference>
<dbReference type="InterPro" id="IPR018821">
    <property type="entry name" value="DUF294_put_nucleoTrafse_sb-bd"/>
</dbReference>
<evidence type="ECO:0000313" key="5">
    <source>
        <dbReference type="EMBL" id="RIY41874.1"/>
    </source>
</evidence>
<keyword evidence="5" id="KW-0808">Transferase</keyword>
<dbReference type="Pfam" id="PF00027">
    <property type="entry name" value="cNMP_binding"/>
    <property type="match status" value="1"/>
</dbReference>
<dbReference type="InterPro" id="IPR014710">
    <property type="entry name" value="RmlC-like_jellyroll"/>
</dbReference>
<evidence type="ECO:0000256" key="2">
    <source>
        <dbReference type="PROSITE-ProRule" id="PRU00703"/>
    </source>
</evidence>
<evidence type="ECO:0000256" key="1">
    <source>
        <dbReference type="ARBA" id="ARBA00023122"/>
    </source>
</evidence>
<dbReference type="Proteomes" id="UP000266206">
    <property type="component" value="Unassembled WGS sequence"/>
</dbReference>
<dbReference type="PANTHER" id="PTHR43080:SF2">
    <property type="entry name" value="CBS DOMAIN-CONTAINING PROTEIN"/>
    <property type="match status" value="1"/>
</dbReference>
<dbReference type="InterPro" id="IPR000644">
    <property type="entry name" value="CBS_dom"/>
</dbReference>
<dbReference type="Pfam" id="PF00571">
    <property type="entry name" value="CBS"/>
    <property type="match status" value="2"/>
</dbReference>